<feature type="domain" description="ATP-grasp" evidence="5">
    <location>
        <begin position="111"/>
        <end position="291"/>
    </location>
</feature>
<accession>D9PWX7</accession>
<dbReference type="InterPro" id="IPR003806">
    <property type="entry name" value="ATP-grasp_PylC-type"/>
</dbReference>
<dbReference type="EC" id="6.3.4.16" evidence="4"/>
<dbReference type="PaxDb" id="79929-MTBMA_c11310"/>
<proteinExistence type="inferred from homology"/>
<evidence type="ECO:0000256" key="3">
    <source>
        <dbReference type="ARBA" id="ARBA00022840"/>
    </source>
</evidence>
<keyword evidence="7" id="KW-1185">Reference proteome</keyword>
<keyword evidence="1 4" id="KW-0436">Ligase</keyword>
<reference key="1">
    <citation type="submission" date="2009-08" db="EMBL/GenBank/DDBJ databases">
        <title>The genome sequence of Methanothermobacter marburgensis.</title>
        <authorList>
            <person name="Kaster A."/>
            <person name="Seedorf H."/>
            <person name="Goenrich M."/>
            <person name="Wiezer A."/>
            <person name="Liesegang H."/>
            <person name="Thauer R."/>
            <person name="Gottschalk G."/>
        </authorList>
    </citation>
    <scope>NUCLEOTIDE SEQUENCE</scope>
    <source>
        <strain>Marburg</strain>
    </source>
</reference>
<dbReference type="OrthoDB" id="11959at2157"/>
<dbReference type="GO" id="GO:0030145">
    <property type="term" value="F:manganese ion binding"/>
    <property type="evidence" value="ECO:0007669"/>
    <property type="project" value="UniProtKB-UniRule"/>
</dbReference>
<evidence type="ECO:0000259" key="5">
    <source>
        <dbReference type="PROSITE" id="PS50975"/>
    </source>
</evidence>
<feature type="binding site" evidence="4">
    <location>
        <begin position="133"/>
        <end position="182"/>
    </location>
    <ligand>
        <name>ATP</name>
        <dbReference type="ChEBI" id="CHEBI:30616"/>
    </ligand>
</feature>
<keyword evidence="4" id="KW-0479">Metal-binding</keyword>
<name>D9PWX7_METTM</name>
<dbReference type="PANTHER" id="PTHR43055">
    <property type="entry name" value="FORMATE-DEPENDENT PHOSPHORIBOSYLGLYCINAMIDE FORMYLTRANSFERASE"/>
    <property type="match status" value="1"/>
</dbReference>
<keyword evidence="2 4" id="KW-0547">Nucleotide-binding</keyword>
<comment type="similarity">
    <text evidence="4">Belongs to the small carbamoyl-phosphate synthase family.</text>
</comment>
<dbReference type="RefSeq" id="WP_013295947.1">
    <property type="nucleotide sequence ID" value="NC_014408.1"/>
</dbReference>
<dbReference type="STRING" id="79929.MTBMA_c11310"/>
<evidence type="ECO:0000313" key="6">
    <source>
        <dbReference type="EMBL" id="ADL58725.1"/>
    </source>
</evidence>
<dbReference type="Pfam" id="PF02655">
    <property type="entry name" value="ATP-grasp_3"/>
    <property type="match status" value="1"/>
</dbReference>
<gene>
    <name evidence="6" type="ordered locus">MTBMA_c11310</name>
</gene>
<dbReference type="EMBL" id="CP001710">
    <property type="protein sequence ID" value="ADL58725.1"/>
    <property type="molecule type" value="Genomic_DNA"/>
</dbReference>
<keyword evidence="4" id="KW-0464">Manganese</keyword>
<dbReference type="Gene3D" id="3.30.470.20">
    <property type="entry name" value="ATP-grasp fold, B domain"/>
    <property type="match status" value="1"/>
</dbReference>
<dbReference type="SUPFAM" id="SSF56059">
    <property type="entry name" value="Glutathione synthetase ATP-binding domain-like"/>
    <property type="match status" value="1"/>
</dbReference>
<dbReference type="Proteomes" id="UP000000345">
    <property type="component" value="Chromosome"/>
</dbReference>
<comment type="cofactor">
    <cofactor evidence="4">
        <name>Mg(2+)</name>
        <dbReference type="ChEBI" id="CHEBI:18420"/>
    </cofactor>
    <cofactor evidence="4">
        <name>Mn(2+)</name>
        <dbReference type="ChEBI" id="CHEBI:29035"/>
    </cofactor>
    <text evidence="4">Binds 2 magnesium or manganese ions per subunit.</text>
</comment>
<dbReference type="PANTHER" id="PTHR43055:SF1">
    <property type="entry name" value="FORMATE-DEPENDENT PHOSPHORIBOSYLGLYCINAMIDE FORMYLTRANSFERASE"/>
    <property type="match status" value="1"/>
</dbReference>
<dbReference type="KEGG" id="mmg:MTBMA_c11310"/>
<evidence type="ECO:0000256" key="4">
    <source>
        <dbReference type="HAMAP-Rule" id="MF_02221"/>
    </source>
</evidence>
<keyword evidence="3 4" id="KW-0067">ATP-binding</keyword>
<evidence type="ECO:0000256" key="2">
    <source>
        <dbReference type="ARBA" id="ARBA00022741"/>
    </source>
</evidence>
<sequence>MRILFIGSRLFNDVADYASSRGITTILSESNPEAPNLELADSYFIVPRGMEAPMEIALREDVDAVVPLIGVDGPLRDVARLKMELEESYGIPVVASGERAAEISTDKLKTKEFFTENAINTPAYGLIGTADEVKGFPTVLKQREGQGGSNIKVASSGADVEEYLSSHDSAIMEKYIQGVEISVEVLRWDGKTFPLVAVDKGPTSMDGLHPLGKVKRAPAVIEGFNGDEALKMASRITELLGAEGNTDVDMILSDDGILYAIEVNTRPSGTRYISEAATGINPMHSLVDMATGDWNPHKLKREDYNAVEIPLGNPGNIESLMPDGVNWLLHGPQNHVRLTAGAANREKLDLIMKRLRVI</sequence>
<dbReference type="HAMAP" id="MF_02221">
    <property type="entry name" value="CPSase"/>
    <property type="match status" value="1"/>
</dbReference>
<dbReference type="PROSITE" id="PS50975">
    <property type="entry name" value="ATP_GRASP"/>
    <property type="match status" value="1"/>
</dbReference>
<evidence type="ECO:0000313" key="7">
    <source>
        <dbReference type="Proteomes" id="UP000000345"/>
    </source>
</evidence>
<dbReference type="GeneID" id="9704839"/>
<dbReference type="GeneID" id="41327739"/>
<dbReference type="GO" id="GO:0004087">
    <property type="term" value="F:carbamoyl-phosphate synthase (ammonia) activity"/>
    <property type="evidence" value="ECO:0007669"/>
    <property type="project" value="UniProtKB-UniRule"/>
</dbReference>
<keyword evidence="4" id="KW-0460">Magnesium</keyword>
<protein>
    <recommendedName>
        <fullName evidence="4">Carbamoyl-phosphate synthase</fullName>
        <ecNumber evidence="4">6.3.4.16</ecNumber>
    </recommendedName>
    <alternativeName>
        <fullName evidence="4">Carbamoyl phosphate synthetase</fullName>
        <shortName evidence="4">CPSase</shortName>
    </alternativeName>
</protein>
<reference evidence="6 7" key="2">
    <citation type="journal article" date="2010" name="J. Bacteriol.">
        <title>Complete genome sequence of Methanothermobacter marburgensis, a methanoarchaeon model organism.</title>
        <authorList>
            <person name="Liesegang H."/>
            <person name="Kaster A.K."/>
            <person name="Wiezer A."/>
            <person name="Goenrich M."/>
            <person name="Wollherr A."/>
            <person name="Seedorf H."/>
            <person name="Gottschalk G."/>
            <person name="Thauer R.K."/>
        </authorList>
    </citation>
    <scope>NUCLEOTIDE SEQUENCE [LARGE SCALE GENOMIC DNA]</scope>
    <source>
        <strain evidence="7">ATCC BAA-927 / DSM 2133 / JCM 14651 / NBRC 100331 / OCM 82 / Marburg</strain>
    </source>
</reference>
<comment type="catalytic activity">
    <reaction evidence="4">
        <text>hydrogencarbonate + NH4(+) + 2 ATP = carbamoyl phosphate + 2 ADP + phosphate + 2 H(+)</text>
        <dbReference type="Rhea" id="RHEA:18029"/>
        <dbReference type="ChEBI" id="CHEBI:15378"/>
        <dbReference type="ChEBI" id="CHEBI:17544"/>
        <dbReference type="ChEBI" id="CHEBI:28938"/>
        <dbReference type="ChEBI" id="CHEBI:30616"/>
        <dbReference type="ChEBI" id="CHEBI:43474"/>
        <dbReference type="ChEBI" id="CHEBI:58228"/>
        <dbReference type="ChEBI" id="CHEBI:456216"/>
        <dbReference type="EC" id="6.3.4.16"/>
    </reaction>
</comment>
<dbReference type="GO" id="GO:0005829">
    <property type="term" value="C:cytosol"/>
    <property type="evidence" value="ECO:0007669"/>
    <property type="project" value="TreeGrafter"/>
</dbReference>
<organism evidence="6 7">
    <name type="scientific">Methanothermobacter marburgensis (strain ATCC BAA-927 / DSM 2133 / JCM 14651 / NBRC 100331 / OCM 82 / Marburg)</name>
    <name type="common">Methanobacterium thermoautotrophicum</name>
    <dbReference type="NCBI Taxonomy" id="79929"/>
    <lineage>
        <taxon>Archaea</taxon>
        <taxon>Methanobacteriati</taxon>
        <taxon>Methanobacteriota</taxon>
        <taxon>Methanomada group</taxon>
        <taxon>Methanobacteria</taxon>
        <taxon>Methanobacteriales</taxon>
        <taxon>Methanobacteriaceae</taxon>
        <taxon>Methanothermobacter</taxon>
    </lineage>
</organism>
<dbReference type="GO" id="GO:0005524">
    <property type="term" value="F:ATP binding"/>
    <property type="evidence" value="ECO:0007669"/>
    <property type="project" value="UniProtKB-UniRule"/>
</dbReference>
<dbReference type="InterPro" id="IPR043673">
    <property type="entry name" value="CPSase_Archaea"/>
</dbReference>
<dbReference type="AlphaFoldDB" id="D9PWX7"/>
<dbReference type="HOGENOM" id="CLU_734905_0_0_2"/>
<evidence type="ECO:0000256" key="1">
    <source>
        <dbReference type="ARBA" id="ARBA00022598"/>
    </source>
</evidence>
<comment type="function">
    <text evidence="4">Catalyzes the synthesis of carbamoyl phosphate from ATP, ammonium and bicarbonate. Proceeds via a three-step mechanism, i.e. the phosphorylation of hydrogencarbonate to carboxyphosphate, a nucleophilic attack of ammonia on carboxyphosphate yielding carbamate, and the phosphorylation of carbamate forming carbamoyl phosphate.</text>
</comment>
<dbReference type="PATRIC" id="fig|79929.8.peg.1102"/>
<dbReference type="GO" id="GO:0000287">
    <property type="term" value="F:magnesium ion binding"/>
    <property type="evidence" value="ECO:0007669"/>
    <property type="project" value="UniProtKB-UniRule"/>
</dbReference>
<dbReference type="InterPro" id="IPR011761">
    <property type="entry name" value="ATP-grasp"/>
</dbReference>